<gene>
    <name evidence="10" type="ORF">QR695_05020</name>
</gene>
<evidence type="ECO:0000259" key="9">
    <source>
        <dbReference type="PROSITE" id="PS50928"/>
    </source>
</evidence>
<comment type="caution">
    <text evidence="10">The sequence shown here is derived from an EMBL/GenBank/DDBJ whole genome shotgun (WGS) entry which is preliminary data.</text>
</comment>
<evidence type="ECO:0000256" key="4">
    <source>
        <dbReference type="ARBA" id="ARBA00022692"/>
    </source>
</evidence>
<evidence type="ECO:0000256" key="7">
    <source>
        <dbReference type="RuleBase" id="RU363032"/>
    </source>
</evidence>
<feature type="transmembrane region" description="Helical" evidence="7">
    <location>
        <begin position="182"/>
        <end position="205"/>
    </location>
</feature>
<keyword evidence="5 7" id="KW-1133">Transmembrane helix</keyword>
<keyword evidence="6 7" id="KW-0472">Membrane</keyword>
<evidence type="ECO:0000256" key="6">
    <source>
        <dbReference type="ARBA" id="ARBA00023136"/>
    </source>
</evidence>
<evidence type="ECO:0000256" key="3">
    <source>
        <dbReference type="ARBA" id="ARBA00022475"/>
    </source>
</evidence>
<feature type="domain" description="ABC transmembrane type-1" evidence="9">
    <location>
        <begin position="95"/>
        <end position="309"/>
    </location>
</feature>
<protein>
    <submittedName>
        <fullName evidence="10">Sugar ABC transporter permease</fullName>
    </submittedName>
</protein>
<keyword evidence="4 7" id="KW-0812">Transmembrane</keyword>
<comment type="subcellular location">
    <subcellularLocation>
        <location evidence="1 7">Cell membrane</location>
        <topology evidence="1 7">Multi-pass membrane protein</topology>
    </subcellularLocation>
</comment>
<evidence type="ECO:0000256" key="5">
    <source>
        <dbReference type="ARBA" id="ARBA00022989"/>
    </source>
</evidence>
<dbReference type="InterPro" id="IPR035906">
    <property type="entry name" value="MetI-like_sf"/>
</dbReference>
<dbReference type="SUPFAM" id="SSF161098">
    <property type="entry name" value="MetI-like"/>
    <property type="match status" value="1"/>
</dbReference>
<evidence type="ECO:0000256" key="1">
    <source>
        <dbReference type="ARBA" id="ARBA00004651"/>
    </source>
</evidence>
<dbReference type="InterPro" id="IPR000515">
    <property type="entry name" value="MetI-like"/>
</dbReference>
<dbReference type="Gene3D" id="1.10.3720.10">
    <property type="entry name" value="MetI-like"/>
    <property type="match status" value="1"/>
</dbReference>
<dbReference type="CDD" id="cd06261">
    <property type="entry name" value="TM_PBP2"/>
    <property type="match status" value="1"/>
</dbReference>
<feature type="transmembrane region" description="Helical" evidence="7">
    <location>
        <begin position="132"/>
        <end position="153"/>
    </location>
</feature>
<dbReference type="PANTHER" id="PTHR30193:SF37">
    <property type="entry name" value="INNER MEMBRANE ABC TRANSPORTER PERMEASE PROTEIN YCJO"/>
    <property type="match status" value="1"/>
</dbReference>
<reference evidence="10 11" key="1">
    <citation type="submission" date="2023-06" db="EMBL/GenBank/DDBJ databases">
        <title>Influencing factors and mechanism of Cr(VI) reduction by facultative anaerobic Exiguobacterium sp. PY14.</title>
        <authorList>
            <person name="Zou L."/>
        </authorList>
    </citation>
    <scope>NUCLEOTIDE SEQUENCE [LARGE SCALE GENOMIC DNA]</scope>
    <source>
        <strain evidence="10 11">PY14</strain>
    </source>
</reference>
<evidence type="ECO:0000256" key="8">
    <source>
        <dbReference type="SAM" id="MobiDB-lite"/>
    </source>
</evidence>
<comment type="similarity">
    <text evidence="7">Belongs to the binding-protein-dependent transport system permease family.</text>
</comment>
<keyword evidence="11" id="KW-1185">Reference proteome</keyword>
<feature type="region of interest" description="Disordered" evidence="8">
    <location>
        <begin position="1"/>
        <end position="25"/>
    </location>
</feature>
<proteinExistence type="inferred from homology"/>
<dbReference type="PROSITE" id="PS50928">
    <property type="entry name" value="ABC_TM1"/>
    <property type="match status" value="1"/>
</dbReference>
<dbReference type="RefSeq" id="WP_286038250.1">
    <property type="nucleotide sequence ID" value="NZ_CP183077.1"/>
</dbReference>
<sequence length="317" mass="35706">MQHATELPEEQPKLSAVPPQRPDSTKKKAQLKKNLIGWAFVAPTVLFVIAFIYYGIFYNAYHSLFSWDGISFEKTYIGFENFGRMFSDPEFYNALKNTGIFTVLTVTIQAGLGLVLAYLLHTKGVGRTFFKSVFFFPVVLSPVILGAAFSKIFDFQFGYINEFLRMIGLGAFEQNWLGDQDVALYAIILINIFQWTGSSMIMYYMAMLAIEREVFEAANIDGAGFWRTLWSVVFPNLKGTTFTLTILGVIGGLKTFDIVWISTQGGPGNSTEVISTYLFRKSMLHQEVGYASAVAIILLIIALSITYFQTRVQKKMD</sequence>
<evidence type="ECO:0000313" key="10">
    <source>
        <dbReference type="EMBL" id="MDL5376362.1"/>
    </source>
</evidence>
<dbReference type="Proteomes" id="UP001230807">
    <property type="component" value="Unassembled WGS sequence"/>
</dbReference>
<dbReference type="InterPro" id="IPR051393">
    <property type="entry name" value="ABC_transporter_permease"/>
</dbReference>
<dbReference type="PANTHER" id="PTHR30193">
    <property type="entry name" value="ABC TRANSPORTER PERMEASE PROTEIN"/>
    <property type="match status" value="1"/>
</dbReference>
<feature type="transmembrane region" description="Helical" evidence="7">
    <location>
        <begin position="35"/>
        <end position="56"/>
    </location>
</feature>
<accession>A0ABT7MMF0</accession>
<keyword evidence="3" id="KW-1003">Cell membrane</keyword>
<feature type="transmembrane region" description="Helical" evidence="7">
    <location>
        <begin position="99"/>
        <end position="120"/>
    </location>
</feature>
<organism evidence="10 11">
    <name type="scientific">Exiguobacterium mexicanum</name>
    <dbReference type="NCBI Taxonomy" id="340146"/>
    <lineage>
        <taxon>Bacteria</taxon>
        <taxon>Bacillati</taxon>
        <taxon>Bacillota</taxon>
        <taxon>Bacilli</taxon>
        <taxon>Bacillales</taxon>
        <taxon>Bacillales Family XII. Incertae Sedis</taxon>
        <taxon>Exiguobacterium</taxon>
    </lineage>
</organism>
<feature type="transmembrane region" description="Helical" evidence="7">
    <location>
        <begin position="288"/>
        <end position="308"/>
    </location>
</feature>
<dbReference type="EMBL" id="JASWER010000003">
    <property type="protein sequence ID" value="MDL5376362.1"/>
    <property type="molecule type" value="Genomic_DNA"/>
</dbReference>
<evidence type="ECO:0000256" key="2">
    <source>
        <dbReference type="ARBA" id="ARBA00022448"/>
    </source>
</evidence>
<evidence type="ECO:0000313" key="11">
    <source>
        <dbReference type="Proteomes" id="UP001230807"/>
    </source>
</evidence>
<dbReference type="Pfam" id="PF00528">
    <property type="entry name" value="BPD_transp_1"/>
    <property type="match status" value="1"/>
</dbReference>
<name>A0ABT7MMF0_9BACL</name>
<keyword evidence="2 7" id="KW-0813">Transport</keyword>